<sequence length="67" mass="7740">MTYAQVLSPLLAKSRILSTLFFSDKVTTHAFSTSQPYSLRQSRFLSIDSQYRLANLFKQKKILKLVI</sequence>
<reference evidence="1" key="1">
    <citation type="submission" date="2021-02" db="EMBL/GenBank/DDBJ databases">
        <authorList>
            <person name="Nowell W R."/>
        </authorList>
    </citation>
    <scope>NUCLEOTIDE SEQUENCE</scope>
</reference>
<evidence type="ECO:0000313" key="1">
    <source>
        <dbReference type="EMBL" id="CAF1346778.1"/>
    </source>
</evidence>
<evidence type="ECO:0000313" key="2">
    <source>
        <dbReference type="Proteomes" id="UP000663852"/>
    </source>
</evidence>
<gene>
    <name evidence="1" type="ORF">EDS130_LOCUS33044</name>
</gene>
<dbReference type="Proteomes" id="UP000663852">
    <property type="component" value="Unassembled WGS sequence"/>
</dbReference>
<dbReference type="EMBL" id="CAJNOJ010000259">
    <property type="protein sequence ID" value="CAF1346778.1"/>
    <property type="molecule type" value="Genomic_DNA"/>
</dbReference>
<organism evidence="1 2">
    <name type="scientific">Adineta ricciae</name>
    <name type="common">Rotifer</name>
    <dbReference type="NCBI Taxonomy" id="249248"/>
    <lineage>
        <taxon>Eukaryota</taxon>
        <taxon>Metazoa</taxon>
        <taxon>Spiralia</taxon>
        <taxon>Gnathifera</taxon>
        <taxon>Rotifera</taxon>
        <taxon>Eurotatoria</taxon>
        <taxon>Bdelloidea</taxon>
        <taxon>Adinetida</taxon>
        <taxon>Adinetidae</taxon>
        <taxon>Adineta</taxon>
    </lineage>
</organism>
<protein>
    <submittedName>
        <fullName evidence="1">Uncharacterized protein</fullName>
    </submittedName>
</protein>
<proteinExistence type="predicted"/>
<accession>A0A815H319</accession>
<comment type="caution">
    <text evidence="1">The sequence shown here is derived from an EMBL/GenBank/DDBJ whole genome shotgun (WGS) entry which is preliminary data.</text>
</comment>
<dbReference type="AlphaFoldDB" id="A0A815H319"/>
<name>A0A815H319_ADIRI</name>